<feature type="compositionally biased region" description="Basic and acidic residues" evidence="13">
    <location>
        <begin position="150"/>
        <end position="169"/>
    </location>
</feature>
<keyword evidence="9" id="KW-0694">RNA-binding</keyword>
<gene>
    <name evidence="15" type="ORF">PDIGIT_LOCUS3788</name>
</gene>
<dbReference type="GO" id="GO:0008380">
    <property type="term" value="P:RNA splicing"/>
    <property type="evidence" value="ECO:0007669"/>
    <property type="project" value="UniProtKB-KW"/>
</dbReference>
<evidence type="ECO:0000256" key="13">
    <source>
        <dbReference type="SAM" id="MobiDB-lite"/>
    </source>
</evidence>
<dbReference type="SMART" id="SM01044">
    <property type="entry name" value="Btz"/>
    <property type="match status" value="1"/>
</dbReference>
<dbReference type="InterPro" id="IPR044796">
    <property type="entry name" value="MLN51_plant"/>
</dbReference>
<evidence type="ECO:0000256" key="11">
    <source>
        <dbReference type="ARBA" id="ARBA00023187"/>
    </source>
</evidence>
<evidence type="ECO:0000259" key="14">
    <source>
        <dbReference type="SMART" id="SM01044"/>
    </source>
</evidence>
<feature type="compositionally biased region" description="Basic and acidic residues" evidence="13">
    <location>
        <begin position="76"/>
        <end position="86"/>
    </location>
</feature>
<feature type="compositionally biased region" description="Basic residues" evidence="13">
    <location>
        <begin position="1"/>
        <end position="14"/>
    </location>
</feature>
<sequence>MAGIRKRSTNLARRRALDDEDRSVAGVDDSQSDISAPSDGDEHADADNSDLSEVDSSASLTEGKTKRKSTQTTPARDVKPRTDIKSRRIPSPPIARSDAAFPPSKDTEMMLNGLQPSDNHAGDEVIDFETASTVEAAPPVGGPLPGRMESFAERKRREHEEYKKKRDSDPAFIPNRGAFFMHDQRSSHAQNGFRQFGGRGGLRGGASGGAPIGGPFSPANLRKNAPEATESPWQHDLHETVNNAAPTHPSAATNAAPSTHQPSKGPMHSNPKPPPVRNFSTTVHTHNAAVRVFLPDMKAPILFQNVPIKQHTRLPNHRPPLRRDKPVRVSLPPAAPRYIFPTVERSFIFIPRALRPNQQGFGRGRGRGFGSFGGGFSSRRTSVYGGSVYSPSVAMSRRSSMAREVGRDGMVSPAGSIMSRPGGYMDPSRPIVRLPPGGTKVPGAPPVVSPNSGTSFNNMQQQPYPLPQNPTFRENWQGQLPMHQPRPQKTVSVAGIESPASMNFQAPQQQEQQPFHQQIPTHVNGAAQPSEPQPLYPHTRQPSYPNQTSTGTPLSNIPERAIHAPAFQPFQPSFPPQGYPVPQGYYYPQNNAQPQFAPPPANMVPMFVPGPQQSGYGMPMAAPPAPPAPSAPAASGQPHTVAYESNGMTYYVDPSQLYAPPMEGYPPAPASYAVPGMGGMMTPGPDGAYYYPQQMPAAPYYAPQ</sequence>
<keyword evidence="4" id="KW-0813">Transport</keyword>
<dbReference type="OrthoDB" id="5413466at2759"/>
<dbReference type="Proteomes" id="UP001152607">
    <property type="component" value="Unassembled WGS sequence"/>
</dbReference>
<keyword evidence="12" id="KW-0539">Nucleus</keyword>
<dbReference type="PANTHER" id="PTHR46837:SF5">
    <property type="entry name" value="PROTEIN MLN51 HOMOLOG"/>
    <property type="match status" value="1"/>
</dbReference>
<evidence type="ECO:0000256" key="6">
    <source>
        <dbReference type="ARBA" id="ARBA00022664"/>
    </source>
</evidence>
<evidence type="ECO:0000256" key="12">
    <source>
        <dbReference type="ARBA" id="ARBA00023242"/>
    </source>
</evidence>
<feature type="compositionally biased region" description="Polar residues" evidence="13">
    <location>
        <begin position="240"/>
        <end position="262"/>
    </location>
</feature>
<dbReference type="GO" id="GO:0003729">
    <property type="term" value="F:mRNA binding"/>
    <property type="evidence" value="ECO:0007669"/>
    <property type="project" value="InterPro"/>
</dbReference>
<name>A0A9W4U6M7_9PLEO</name>
<dbReference type="GO" id="GO:0005737">
    <property type="term" value="C:cytoplasm"/>
    <property type="evidence" value="ECO:0007669"/>
    <property type="project" value="UniProtKB-SubCell"/>
</dbReference>
<feature type="region of interest" description="Disordered" evidence="13">
    <location>
        <begin position="404"/>
        <end position="492"/>
    </location>
</feature>
<organism evidence="15 16">
    <name type="scientific">Periconia digitata</name>
    <dbReference type="NCBI Taxonomy" id="1303443"/>
    <lineage>
        <taxon>Eukaryota</taxon>
        <taxon>Fungi</taxon>
        <taxon>Dikarya</taxon>
        <taxon>Ascomycota</taxon>
        <taxon>Pezizomycotina</taxon>
        <taxon>Dothideomycetes</taxon>
        <taxon>Pleosporomycetidae</taxon>
        <taxon>Pleosporales</taxon>
        <taxon>Massarineae</taxon>
        <taxon>Periconiaceae</taxon>
        <taxon>Periconia</taxon>
    </lineage>
</organism>
<reference evidence="15" key="1">
    <citation type="submission" date="2023-01" db="EMBL/GenBank/DDBJ databases">
        <authorList>
            <person name="Van Ghelder C."/>
            <person name="Rancurel C."/>
        </authorList>
    </citation>
    <scope>NUCLEOTIDE SEQUENCE</scope>
    <source>
        <strain evidence="15">CNCM I-4278</strain>
    </source>
</reference>
<keyword evidence="11" id="KW-0508">mRNA splicing</keyword>
<keyword evidence="7" id="KW-0509">mRNA transport</keyword>
<keyword evidence="6" id="KW-0507">mRNA processing</keyword>
<evidence type="ECO:0000256" key="9">
    <source>
        <dbReference type="ARBA" id="ARBA00022884"/>
    </source>
</evidence>
<dbReference type="Pfam" id="PF09405">
    <property type="entry name" value="Btz"/>
    <property type="match status" value="1"/>
</dbReference>
<dbReference type="GO" id="GO:0006397">
    <property type="term" value="P:mRNA processing"/>
    <property type="evidence" value="ECO:0007669"/>
    <property type="project" value="UniProtKB-KW"/>
</dbReference>
<keyword evidence="16" id="KW-1185">Reference proteome</keyword>
<dbReference type="GO" id="GO:0000184">
    <property type="term" value="P:nuclear-transcribed mRNA catabolic process, nonsense-mediated decay"/>
    <property type="evidence" value="ECO:0007669"/>
    <property type="project" value="UniProtKB-KW"/>
</dbReference>
<feature type="compositionally biased region" description="Gly residues" evidence="13">
    <location>
        <begin position="195"/>
        <end position="212"/>
    </location>
</feature>
<comment type="similarity">
    <text evidence="3">Belongs to the CASC3 family.</text>
</comment>
<evidence type="ECO:0000256" key="5">
    <source>
        <dbReference type="ARBA" id="ARBA00022490"/>
    </source>
</evidence>
<feature type="region of interest" description="Disordered" evidence="13">
    <location>
        <begin position="1"/>
        <end position="173"/>
    </location>
</feature>
<feature type="compositionally biased region" description="Polar residues" evidence="13">
    <location>
        <begin position="540"/>
        <end position="555"/>
    </location>
</feature>
<evidence type="ECO:0000256" key="8">
    <source>
        <dbReference type="ARBA" id="ARBA00022845"/>
    </source>
</evidence>
<comment type="subcellular location">
    <subcellularLocation>
        <location evidence="2">Cytoplasm</location>
    </subcellularLocation>
    <subcellularLocation>
        <location evidence="1">Nucleus</location>
    </subcellularLocation>
</comment>
<dbReference type="PANTHER" id="PTHR46837">
    <property type="entry name" value="PROTEIN MLN51 HOMOLOG"/>
    <property type="match status" value="1"/>
</dbReference>
<dbReference type="GO" id="GO:0006417">
    <property type="term" value="P:regulation of translation"/>
    <property type="evidence" value="ECO:0007669"/>
    <property type="project" value="UniProtKB-KW"/>
</dbReference>
<evidence type="ECO:0000313" key="15">
    <source>
        <dbReference type="EMBL" id="CAI6325610.1"/>
    </source>
</evidence>
<dbReference type="EMBL" id="CAOQHR010000002">
    <property type="protein sequence ID" value="CAI6325610.1"/>
    <property type="molecule type" value="Genomic_DNA"/>
</dbReference>
<protein>
    <recommendedName>
        <fullName evidence="14">Btz domain-containing protein</fullName>
    </recommendedName>
</protein>
<proteinExistence type="inferred from homology"/>
<dbReference type="GO" id="GO:0035145">
    <property type="term" value="C:exon-exon junction complex"/>
    <property type="evidence" value="ECO:0007669"/>
    <property type="project" value="InterPro"/>
</dbReference>
<feature type="region of interest" description="Disordered" evidence="13">
    <location>
        <begin position="187"/>
        <end position="279"/>
    </location>
</feature>
<evidence type="ECO:0000256" key="10">
    <source>
        <dbReference type="ARBA" id="ARBA00023161"/>
    </source>
</evidence>
<evidence type="ECO:0000256" key="2">
    <source>
        <dbReference type="ARBA" id="ARBA00004496"/>
    </source>
</evidence>
<keyword evidence="8" id="KW-0810">Translation regulation</keyword>
<dbReference type="AlphaFoldDB" id="A0A9W4U6M7"/>
<evidence type="ECO:0000313" key="16">
    <source>
        <dbReference type="Proteomes" id="UP001152607"/>
    </source>
</evidence>
<feature type="domain" description="Btz" evidence="14">
    <location>
        <begin position="126"/>
        <end position="265"/>
    </location>
</feature>
<dbReference type="InterPro" id="IPR018545">
    <property type="entry name" value="Btz_dom"/>
</dbReference>
<keyword evidence="10" id="KW-0866">Nonsense-mediated mRNA decay</keyword>
<dbReference type="GO" id="GO:0051028">
    <property type="term" value="P:mRNA transport"/>
    <property type="evidence" value="ECO:0007669"/>
    <property type="project" value="UniProtKB-KW"/>
</dbReference>
<feature type="region of interest" description="Disordered" evidence="13">
    <location>
        <begin position="522"/>
        <end position="557"/>
    </location>
</feature>
<evidence type="ECO:0000256" key="3">
    <source>
        <dbReference type="ARBA" id="ARBA00009548"/>
    </source>
</evidence>
<evidence type="ECO:0000256" key="4">
    <source>
        <dbReference type="ARBA" id="ARBA00022448"/>
    </source>
</evidence>
<feature type="compositionally biased region" description="Polar residues" evidence="13">
    <location>
        <begin position="449"/>
        <end position="478"/>
    </location>
</feature>
<keyword evidence="5" id="KW-0963">Cytoplasm</keyword>
<evidence type="ECO:0000256" key="7">
    <source>
        <dbReference type="ARBA" id="ARBA00022816"/>
    </source>
</evidence>
<evidence type="ECO:0000256" key="1">
    <source>
        <dbReference type="ARBA" id="ARBA00004123"/>
    </source>
</evidence>
<accession>A0A9W4U6M7</accession>
<comment type="caution">
    <text evidence="15">The sequence shown here is derived from an EMBL/GenBank/DDBJ whole genome shotgun (WGS) entry which is preliminary data.</text>
</comment>